<sequence length="232" mass="26487">MNRLAMRRVIRTYGPLRPRTESQPSLRTAQHYARYISIQPRVTETSFWKQLIPKPLRSENRMTDPSAPKKVKSKEWNPATFFIIIFLLIGSMAIQMISLRKNFEAFMRRSDVRIGLLREVIEKIQNGENVDVEKVLGAGDPEREAEWEEVLNEIEKNTASRNQQKKDKANVSEESATSTRITPPDEPKTDPAVQPADSFESELVEEDWRNILASSGSNSSVDMSILTPFAPL</sequence>
<evidence type="ECO:0000313" key="3">
    <source>
        <dbReference type="EMBL" id="ROV94697.1"/>
    </source>
</evidence>
<protein>
    <submittedName>
        <fullName evidence="3">Uncharacterized protein</fullName>
    </submittedName>
</protein>
<keyword evidence="4" id="KW-1185">Reference proteome</keyword>
<dbReference type="InterPro" id="IPR035213">
    <property type="entry name" value="DUF5321"/>
</dbReference>
<reference evidence="3 4" key="1">
    <citation type="submission" date="2015-09" db="EMBL/GenBank/DDBJ databases">
        <title>Host preference determinants of Valsa canker pathogens revealed by comparative genomics.</title>
        <authorList>
            <person name="Yin Z."/>
            <person name="Huang L."/>
        </authorList>
    </citation>
    <scope>NUCLEOTIDE SEQUENCE [LARGE SCALE GENOMIC DNA]</scope>
    <source>
        <strain evidence="3 4">YSFL</strain>
    </source>
</reference>
<accession>A0A423VUL7</accession>
<keyword evidence="2" id="KW-1133">Transmembrane helix</keyword>
<feature type="region of interest" description="Disordered" evidence="1">
    <location>
        <begin position="156"/>
        <end position="200"/>
    </location>
</feature>
<evidence type="ECO:0000256" key="2">
    <source>
        <dbReference type="SAM" id="Phobius"/>
    </source>
</evidence>
<organism evidence="3 4">
    <name type="scientific">Cytospora chrysosperma</name>
    <name type="common">Cytospora canker fungus</name>
    <name type="synonym">Sphaeria chrysosperma</name>
    <dbReference type="NCBI Taxonomy" id="252740"/>
    <lineage>
        <taxon>Eukaryota</taxon>
        <taxon>Fungi</taxon>
        <taxon>Dikarya</taxon>
        <taxon>Ascomycota</taxon>
        <taxon>Pezizomycotina</taxon>
        <taxon>Sordariomycetes</taxon>
        <taxon>Sordariomycetidae</taxon>
        <taxon>Diaporthales</taxon>
        <taxon>Cytosporaceae</taxon>
        <taxon>Cytospora</taxon>
    </lineage>
</organism>
<keyword evidence="2" id="KW-0472">Membrane</keyword>
<feature type="region of interest" description="Disordered" evidence="1">
    <location>
        <begin position="212"/>
        <end position="232"/>
    </location>
</feature>
<gene>
    <name evidence="3" type="ORF">VSDG_06180</name>
</gene>
<feature type="compositionally biased region" description="Polar residues" evidence="1">
    <location>
        <begin position="212"/>
        <end position="222"/>
    </location>
</feature>
<feature type="transmembrane region" description="Helical" evidence="2">
    <location>
        <begin position="79"/>
        <end position="99"/>
    </location>
</feature>
<dbReference type="Proteomes" id="UP000284375">
    <property type="component" value="Unassembled WGS sequence"/>
</dbReference>
<proteinExistence type="predicted"/>
<dbReference type="OrthoDB" id="2253354at2759"/>
<dbReference type="AlphaFoldDB" id="A0A423VUL7"/>
<name>A0A423VUL7_CYTCH</name>
<keyword evidence="2" id="KW-0812">Transmembrane</keyword>
<dbReference type="EMBL" id="LJZO01000027">
    <property type="protein sequence ID" value="ROV94697.1"/>
    <property type="molecule type" value="Genomic_DNA"/>
</dbReference>
<comment type="caution">
    <text evidence="3">The sequence shown here is derived from an EMBL/GenBank/DDBJ whole genome shotgun (WGS) entry which is preliminary data.</text>
</comment>
<evidence type="ECO:0000313" key="4">
    <source>
        <dbReference type="Proteomes" id="UP000284375"/>
    </source>
</evidence>
<dbReference type="Pfam" id="PF17254">
    <property type="entry name" value="DUF5321"/>
    <property type="match status" value="1"/>
</dbReference>
<evidence type="ECO:0000256" key="1">
    <source>
        <dbReference type="SAM" id="MobiDB-lite"/>
    </source>
</evidence>
<feature type="compositionally biased region" description="Basic and acidic residues" evidence="1">
    <location>
        <begin position="156"/>
        <end position="171"/>
    </location>
</feature>
<feature type="compositionally biased region" description="Polar residues" evidence="1">
    <location>
        <begin position="172"/>
        <end position="181"/>
    </location>
</feature>